<keyword evidence="3 6" id="KW-0812">Transmembrane</keyword>
<dbReference type="PANTHER" id="PTHR13285:SF18">
    <property type="entry name" value="PROTEIN-CYSTEINE N-PALMITOYLTRANSFERASE RASP"/>
    <property type="match status" value="1"/>
</dbReference>
<evidence type="ECO:0000256" key="2">
    <source>
        <dbReference type="ARBA" id="ARBA00010323"/>
    </source>
</evidence>
<dbReference type="GO" id="GO:0005783">
    <property type="term" value="C:endoplasmic reticulum"/>
    <property type="evidence" value="ECO:0007669"/>
    <property type="project" value="TreeGrafter"/>
</dbReference>
<keyword evidence="5 6" id="KW-0472">Membrane</keyword>
<dbReference type="OrthoDB" id="420606at2759"/>
<dbReference type="GO" id="GO:0008374">
    <property type="term" value="F:O-acyltransferase activity"/>
    <property type="evidence" value="ECO:0007669"/>
    <property type="project" value="TreeGrafter"/>
</dbReference>
<reference evidence="7" key="4">
    <citation type="submission" date="2025-08" db="UniProtKB">
        <authorList>
            <consortium name="RefSeq"/>
        </authorList>
    </citation>
    <scope>IDENTIFICATION</scope>
    <source>
        <strain evidence="7">CBS432</strain>
    </source>
</reference>
<evidence type="ECO:0000256" key="5">
    <source>
        <dbReference type="ARBA" id="ARBA00023136"/>
    </source>
</evidence>
<feature type="transmembrane region" description="Helical" evidence="6">
    <location>
        <begin position="560"/>
        <end position="577"/>
    </location>
</feature>
<feature type="transmembrane region" description="Helical" evidence="6">
    <location>
        <begin position="631"/>
        <end position="652"/>
    </location>
</feature>
<dbReference type="GO" id="GO:0006506">
    <property type="term" value="P:GPI anchor biosynthetic process"/>
    <property type="evidence" value="ECO:0007669"/>
    <property type="project" value="TreeGrafter"/>
</dbReference>
<dbReference type="GeneID" id="54634028"/>
<gene>
    <name evidence="7" type="primary">GUP2</name>
    <name evidence="7" type="ORF">SPAR_P00860</name>
</gene>
<feature type="transmembrane region" description="Helical" evidence="6">
    <location>
        <begin position="528"/>
        <end position="554"/>
    </location>
</feature>
<evidence type="ECO:0000256" key="1">
    <source>
        <dbReference type="ARBA" id="ARBA00004141"/>
    </source>
</evidence>
<evidence type="ECO:0000313" key="7">
    <source>
        <dbReference type="RefSeq" id="XP_033769583.1"/>
    </source>
</evidence>
<dbReference type="KEGG" id="spao:SPAR_P00860"/>
<dbReference type="Pfam" id="PF03062">
    <property type="entry name" value="MBOAT"/>
    <property type="match status" value="1"/>
</dbReference>
<sequence>MAGTDDDYGKKSSKLGEKREASFEESIVLRVFGCFRQFFFHYLLLYGVELIDVIITTKMSMSRIWSSIVHFFSVQTLDSRIKPDLEFKRRQRLFINSSKEENGSSSNAVAVTRNPVISSNSLPPPLWNTWEFKLYYLAFIIVVPLMVKAALATSSESNPNYYKFSGLLAHGWILGRKVDNSDAQYRFFRSNYFLLVVLILLQIVLKRIFVKFSKIPRIKFDFGCGLVFVCFMYGINSVKLLTHAFIFFTLAHSLKRKRLMAAFAIWSYGIFTLFINQKMKNLPFNNIAIILSPMDQWYKGIVPRWDLFFNFTLLRLLSYSMDFLERWHEQLSPQSSIDYEDRRPEFRKSLSGSTLQTIYESGKNTLEEKERLVAEHHIQDYNFVNFIAYITYSPLFLVGPIITFNDYLYQSENKLPSLTKKNITLYAVKVFSSLLLMEIILHYIYVGAIARTKAWSKDTPLQLAMIALFNLNIMYLKLLIPWRLFRLWAMVDGIDAPENMLRCVDNNYSTLGFWRAWHTSFNKWVIRYIYVPFGGSNNKILTSFAVFSFVAIWHDIQLRLLLWGWLTVLLLLGETYITNCFSRYRFRSWYRFVCGIGAAINICMMMVVNLYGFCLGGEGTRLLLKGIFNTLHGLEFTIAGIVSLFIAVQIMFEIREEEKRHGINLKC</sequence>
<protein>
    <submittedName>
        <fullName evidence="7">O-acyltransferase</fullName>
    </submittedName>
</protein>
<reference evidence="7" key="2">
    <citation type="submission" date="2020-01" db="EMBL/GenBank/DDBJ databases">
        <title>Population-level Yeast Reference Genomes.</title>
        <authorList>
            <person name="Yue J.-X."/>
        </authorList>
    </citation>
    <scope>NUCLEOTIDE SEQUENCE</scope>
    <source>
        <strain evidence="7">CBS432</strain>
    </source>
</reference>
<dbReference type="PANTHER" id="PTHR13285">
    <property type="entry name" value="ACYLTRANSFERASE"/>
    <property type="match status" value="1"/>
</dbReference>
<comment type="similarity">
    <text evidence="2">Belongs to the membrane-bound acyltransferase family.</text>
</comment>
<evidence type="ECO:0000256" key="6">
    <source>
        <dbReference type="SAM" id="Phobius"/>
    </source>
</evidence>
<dbReference type="InterPro" id="IPR051085">
    <property type="entry name" value="MB_O-acyltransferase"/>
</dbReference>
<feature type="transmembrane region" description="Helical" evidence="6">
    <location>
        <begin position="386"/>
        <end position="409"/>
    </location>
</feature>
<evidence type="ECO:0000256" key="4">
    <source>
        <dbReference type="ARBA" id="ARBA00022989"/>
    </source>
</evidence>
<comment type="subcellular location">
    <subcellularLocation>
        <location evidence="1">Membrane</location>
        <topology evidence="1">Multi-pass membrane protein</topology>
    </subcellularLocation>
</comment>
<organism evidence="7">
    <name type="scientific">Saccharomyces paradoxus</name>
    <name type="common">Yeast</name>
    <name type="synonym">Saccharomyces douglasii</name>
    <dbReference type="NCBI Taxonomy" id="27291"/>
    <lineage>
        <taxon>Eukaryota</taxon>
        <taxon>Fungi</taxon>
        <taxon>Dikarya</taxon>
        <taxon>Ascomycota</taxon>
        <taxon>Saccharomycotina</taxon>
        <taxon>Saccharomycetes</taxon>
        <taxon>Saccharomycetales</taxon>
        <taxon>Saccharomycetaceae</taxon>
        <taxon>Saccharomyces</taxon>
    </lineage>
</organism>
<feature type="transmembrane region" description="Helical" evidence="6">
    <location>
        <begin position="192"/>
        <end position="210"/>
    </location>
</feature>
<dbReference type="RefSeq" id="XP_033769583.1">
    <property type="nucleotide sequence ID" value="XM_033913692.1"/>
</dbReference>
<feature type="transmembrane region" description="Helical" evidence="6">
    <location>
        <begin position="134"/>
        <end position="152"/>
    </location>
</feature>
<dbReference type="AlphaFoldDB" id="A0A8B8V0T3"/>
<proteinExistence type="inferred from homology"/>
<dbReference type="VEuPathDB" id="FungiDB:SPAR_P00860"/>
<feature type="transmembrane region" description="Helical" evidence="6">
    <location>
        <begin position="430"/>
        <end position="449"/>
    </location>
</feature>
<feature type="transmembrane region" description="Helical" evidence="6">
    <location>
        <begin position="222"/>
        <end position="247"/>
    </location>
</feature>
<feature type="transmembrane region" description="Helical" evidence="6">
    <location>
        <begin position="589"/>
        <end position="611"/>
    </location>
</feature>
<accession>A0A8B8V0T3</accession>
<dbReference type="InterPro" id="IPR004299">
    <property type="entry name" value="MBOAT_fam"/>
</dbReference>
<evidence type="ECO:0000256" key="3">
    <source>
        <dbReference type="ARBA" id="ARBA00022692"/>
    </source>
</evidence>
<keyword evidence="4 6" id="KW-1133">Transmembrane helix</keyword>
<name>A0A8B8V0T3_SACPA</name>
<reference evidence="7" key="3">
    <citation type="submission" date="2025-07" db="EMBL/GenBank/DDBJ databases">
        <authorList>
            <consortium name="NCBI Genome Project"/>
        </authorList>
    </citation>
    <scope>NUCLEOTIDE SEQUENCE</scope>
    <source>
        <strain evidence="7">CBS432</strain>
    </source>
</reference>
<reference evidence="7" key="1">
    <citation type="journal article" date="2017" name="Nat. Genet.">
        <title>Contrasting evolutionary genome dynamics between domesticated and wild yeasts.</title>
        <authorList>
            <person name="Yue J.X."/>
            <person name="Li J."/>
            <person name="Aigrain L."/>
            <person name="Hallin J."/>
            <person name="Persson K."/>
            <person name="Oliver K."/>
            <person name="Bergstrom A."/>
            <person name="Coupland P."/>
            <person name="Warringer J."/>
            <person name="Lagomarsino M.C."/>
            <person name="Fischer G."/>
            <person name="Durbin R."/>
            <person name="Liti G."/>
        </authorList>
    </citation>
    <scope>NUCLEOTIDE SEQUENCE</scope>
    <source>
        <strain evidence="7">CBS432</strain>
    </source>
</reference>
<dbReference type="GO" id="GO:0016020">
    <property type="term" value="C:membrane"/>
    <property type="evidence" value="ECO:0007669"/>
    <property type="project" value="UniProtKB-SubCell"/>
</dbReference>
<feature type="transmembrane region" description="Helical" evidence="6">
    <location>
        <begin position="38"/>
        <end position="55"/>
    </location>
</feature>
<feature type="transmembrane region" description="Helical" evidence="6">
    <location>
        <begin position="259"/>
        <end position="276"/>
    </location>
</feature>